<comment type="caution">
    <text evidence="2">The sequence shown here is derived from an EMBL/GenBank/DDBJ whole genome shotgun (WGS) entry which is preliminary data.</text>
</comment>
<dbReference type="InterPro" id="IPR011659">
    <property type="entry name" value="WD40"/>
</dbReference>
<dbReference type="RefSeq" id="WP_133980239.1">
    <property type="nucleotide sequence ID" value="NZ_SOCE01000001.1"/>
</dbReference>
<dbReference type="OrthoDB" id="9808778at2"/>
<organism evidence="2 3">
    <name type="scientific">Kribbella voronezhensis</name>
    <dbReference type="NCBI Taxonomy" id="2512212"/>
    <lineage>
        <taxon>Bacteria</taxon>
        <taxon>Bacillati</taxon>
        <taxon>Actinomycetota</taxon>
        <taxon>Actinomycetes</taxon>
        <taxon>Propionibacteriales</taxon>
        <taxon>Kribbellaceae</taxon>
        <taxon>Kribbella</taxon>
    </lineage>
</organism>
<dbReference type="AlphaFoldDB" id="A0A4V3FKI1"/>
<reference evidence="2 3" key="1">
    <citation type="submission" date="2019-03" db="EMBL/GenBank/DDBJ databases">
        <title>Genomic Encyclopedia of Type Strains, Phase III (KMG-III): the genomes of soil and plant-associated and newly described type strains.</title>
        <authorList>
            <person name="Whitman W."/>
        </authorList>
    </citation>
    <scope>NUCLEOTIDE SEQUENCE [LARGE SCALE GENOMIC DNA]</scope>
    <source>
        <strain evidence="2 3">VKM Ac-2575</strain>
    </source>
</reference>
<dbReference type="Proteomes" id="UP000295151">
    <property type="component" value="Unassembled WGS sequence"/>
</dbReference>
<feature type="signal peptide" evidence="1">
    <location>
        <begin position="1"/>
        <end position="20"/>
    </location>
</feature>
<dbReference type="InterPro" id="IPR011042">
    <property type="entry name" value="6-blade_b-propeller_TolB-like"/>
</dbReference>
<sequence length="327" mass="35245">MKKLLIGVVGFAVFAGAAVAYVVSARGDEPAVNAVAVVTGQPLPLDGHTLFFRNVAQGPDFGKLAAVPRTAPTEPRKVGDLRCDRFAAARGTGICLRVRQGSLPPVTDLLVLGADLSVRHQETLPGTPSRARVSPDGRLVYWTLFVTGDSYSATGFSTRSGLYEVQTGRLVKTIEELPVFVGGRRYFASDVNYWGITFGADGNRFYATLSSKGKTYLVEADYRKYRGDAILENVECPSLSPDGKRIAYKQKVSDGVWRLAVADLATKRVTRLAETRSVDDQPLWRDDATILYGLRRDGDASDVWSVPANGGGTPVLLIPDASSPAYG</sequence>
<dbReference type="Pfam" id="PF07676">
    <property type="entry name" value="PD40"/>
    <property type="match status" value="1"/>
</dbReference>
<protein>
    <submittedName>
        <fullName evidence="2">WD40 repeat protein</fullName>
    </submittedName>
</protein>
<accession>A0A4V3FKI1</accession>
<evidence type="ECO:0000313" key="3">
    <source>
        <dbReference type="Proteomes" id="UP000295151"/>
    </source>
</evidence>
<feature type="chain" id="PRO_5038429569" evidence="1">
    <location>
        <begin position="21"/>
        <end position="327"/>
    </location>
</feature>
<dbReference type="EMBL" id="SOCE01000001">
    <property type="protein sequence ID" value="TDU90313.1"/>
    <property type="molecule type" value="Genomic_DNA"/>
</dbReference>
<keyword evidence="1" id="KW-0732">Signal</keyword>
<name>A0A4V3FKI1_9ACTN</name>
<evidence type="ECO:0000256" key="1">
    <source>
        <dbReference type="SAM" id="SignalP"/>
    </source>
</evidence>
<dbReference type="SUPFAM" id="SSF82171">
    <property type="entry name" value="DPP6 N-terminal domain-like"/>
    <property type="match status" value="1"/>
</dbReference>
<dbReference type="Gene3D" id="2.120.10.30">
    <property type="entry name" value="TolB, C-terminal domain"/>
    <property type="match status" value="1"/>
</dbReference>
<evidence type="ECO:0000313" key="2">
    <source>
        <dbReference type="EMBL" id="TDU90313.1"/>
    </source>
</evidence>
<keyword evidence="3" id="KW-1185">Reference proteome</keyword>
<gene>
    <name evidence="2" type="ORF">EV138_3898</name>
</gene>
<proteinExistence type="predicted"/>